<evidence type="ECO:0000259" key="11">
    <source>
        <dbReference type="Pfam" id="PF00999"/>
    </source>
</evidence>
<keyword evidence="3" id="KW-0633">Potassium transport</keyword>
<evidence type="ECO:0000256" key="5">
    <source>
        <dbReference type="ARBA" id="ARBA00022958"/>
    </source>
</evidence>
<comment type="similarity">
    <text evidence="9">Belongs to the monovalent cation:proton antiporter 2 (CPA2) transporter (TC 2.A.37) family. CHX (TC 2.A.37.4) subfamily.</text>
</comment>
<feature type="transmembrane region" description="Helical" evidence="10">
    <location>
        <begin position="377"/>
        <end position="396"/>
    </location>
</feature>
<feature type="transmembrane region" description="Helical" evidence="10">
    <location>
        <begin position="30"/>
        <end position="51"/>
    </location>
</feature>
<dbReference type="GO" id="GO:0015297">
    <property type="term" value="F:antiporter activity"/>
    <property type="evidence" value="ECO:0007669"/>
    <property type="project" value="InterPro"/>
</dbReference>
<dbReference type="EMBL" id="WHWC01000013">
    <property type="protein sequence ID" value="KAG8371539.1"/>
    <property type="molecule type" value="Genomic_DNA"/>
</dbReference>
<comment type="caution">
    <text evidence="14">The sequence shown here is derived from an EMBL/GenBank/DDBJ whole genome shotgun (WGS) entry which is preliminary data.</text>
</comment>
<gene>
    <name evidence="14" type="ORF">BUALT_Bualt13G0098400</name>
</gene>
<accession>A0AAV6WUL5</accession>
<dbReference type="InterPro" id="IPR050794">
    <property type="entry name" value="CPA2_transporter"/>
</dbReference>
<name>A0AAV6WUL5_9LAMI</name>
<dbReference type="Gene3D" id="1.20.1530.20">
    <property type="match status" value="1"/>
</dbReference>
<evidence type="ECO:0000313" key="14">
    <source>
        <dbReference type="EMBL" id="KAG8371539.1"/>
    </source>
</evidence>
<evidence type="ECO:0000256" key="3">
    <source>
        <dbReference type="ARBA" id="ARBA00022538"/>
    </source>
</evidence>
<proteinExistence type="inferred from homology"/>
<organism evidence="14 15">
    <name type="scientific">Buddleja alternifolia</name>
    <dbReference type="NCBI Taxonomy" id="168488"/>
    <lineage>
        <taxon>Eukaryota</taxon>
        <taxon>Viridiplantae</taxon>
        <taxon>Streptophyta</taxon>
        <taxon>Embryophyta</taxon>
        <taxon>Tracheophyta</taxon>
        <taxon>Spermatophyta</taxon>
        <taxon>Magnoliopsida</taxon>
        <taxon>eudicotyledons</taxon>
        <taxon>Gunneridae</taxon>
        <taxon>Pentapetalae</taxon>
        <taxon>asterids</taxon>
        <taxon>lamiids</taxon>
        <taxon>Lamiales</taxon>
        <taxon>Scrophulariaceae</taxon>
        <taxon>Buddlejeae</taxon>
        <taxon>Buddleja</taxon>
    </lineage>
</organism>
<feature type="transmembrane region" description="Helical" evidence="10">
    <location>
        <begin position="128"/>
        <end position="151"/>
    </location>
</feature>
<feature type="transmembrane region" description="Helical" evidence="10">
    <location>
        <begin position="317"/>
        <end position="335"/>
    </location>
</feature>
<dbReference type="InterPro" id="IPR057290">
    <property type="entry name" value="CHX17_C"/>
</dbReference>
<feature type="transmembrane region" description="Helical" evidence="10">
    <location>
        <begin position="93"/>
        <end position="116"/>
    </location>
</feature>
<feature type="domain" description="Cation/H(+) antiporter C-terminal" evidence="13">
    <location>
        <begin position="625"/>
        <end position="767"/>
    </location>
</feature>
<feature type="transmembrane region" description="Helical" evidence="10">
    <location>
        <begin position="163"/>
        <end position="184"/>
    </location>
</feature>
<dbReference type="GO" id="GO:0006813">
    <property type="term" value="P:potassium ion transport"/>
    <property type="evidence" value="ECO:0007669"/>
    <property type="project" value="UniProtKB-KW"/>
</dbReference>
<feature type="transmembrane region" description="Helical" evidence="10">
    <location>
        <begin position="347"/>
        <end position="365"/>
    </location>
</feature>
<evidence type="ECO:0000256" key="6">
    <source>
        <dbReference type="ARBA" id="ARBA00022989"/>
    </source>
</evidence>
<keyword evidence="2" id="KW-0813">Transport</keyword>
<evidence type="ECO:0000256" key="1">
    <source>
        <dbReference type="ARBA" id="ARBA00004141"/>
    </source>
</evidence>
<dbReference type="PANTHER" id="PTHR32468">
    <property type="entry name" value="CATION/H + ANTIPORTER"/>
    <property type="match status" value="1"/>
</dbReference>
<dbReference type="GO" id="GO:0006885">
    <property type="term" value="P:regulation of pH"/>
    <property type="evidence" value="ECO:0007669"/>
    <property type="project" value="TreeGrafter"/>
</dbReference>
<feature type="transmembrane region" description="Helical" evidence="10">
    <location>
        <begin position="63"/>
        <end position="81"/>
    </location>
</feature>
<keyword evidence="7" id="KW-0406">Ion transport</keyword>
<evidence type="ECO:0000256" key="4">
    <source>
        <dbReference type="ARBA" id="ARBA00022692"/>
    </source>
</evidence>
<evidence type="ECO:0000256" key="7">
    <source>
        <dbReference type="ARBA" id="ARBA00023065"/>
    </source>
</evidence>
<evidence type="ECO:0000313" key="15">
    <source>
        <dbReference type="Proteomes" id="UP000826271"/>
    </source>
</evidence>
<feature type="transmembrane region" description="Helical" evidence="10">
    <location>
        <begin position="408"/>
        <end position="431"/>
    </location>
</feature>
<dbReference type="InterPro" id="IPR006153">
    <property type="entry name" value="Cation/H_exchanger_TM"/>
</dbReference>
<evidence type="ECO:0000256" key="9">
    <source>
        <dbReference type="ARBA" id="ARBA00038341"/>
    </source>
</evidence>
<feature type="transmembrane region" description="Helical" evidence="10">
    <location>
        <begin position="229"/>
        <end position="251"/>
    </location>
</feature>
<reference evidence="14" key="1">
    <citation type="submission" date="2019-10" db="EMBL/GenBank/DDBJ databases">
        <authorList>
            <person name="Zhang R."/>
            <person name="Pan Y."/>
            <person name="Wang J."/>
            <person name="Ma R."/>
            <person name="Yu S."/>
        </authorList>
    </citation>
    <scope>NUCLEOTIDE SEQUENCE</scope>
    <source>
        <strain evidence="14">LA-IB0</strain>
        <tissue evidence="14">Leaf</tissue>
    </source>
</reference>
<dbReference type="PANTHER" id="PTHR32468:SF66">
    <property type="entry name" value="CATION_H+ EXCHANGER DOMAIN-CONTAINING PROTEIN"/>
    <property type="match status" value="1"/>
</dbReference>
<dbReference type="GO" id="GO:0016020">
    <property type="term" value="C:membrane"/>
    <property type="evidence" value="ECO:0007669"/>
    <property type="project" value="UniProtKB-SubCell"/>
</dbReference>
<evidence type="ECO:0000256" key="2">
    <source>
        <dbReference type="ARBA" id="ARBA00022448"/>
    </source>
</evidence>
<comment type="subcellular location">
    <subcellularLocation>
        <location evidence="1">Membrane</location>
        <topology evidence="1">Multi-pass membrane protein</topology>
    </subcellularLocation>
</comment>
<dbReference type="InterPro" id="IPR057291">
    <property type="entry name" value="CHX17_2nd"/>
</dbReference>
<feature type="transmembrane region" description="Helical" evidence="10">
    <location>
        <begin position="272"/>
        <end position="297"/>
    </location>
</feature>
<sequence>MNGDSVPINASCYASQNRWSRGIFFADNPFTFSTPLLLIQLSLCALLTALLHRLFTPLGQSVFISQILAGVILGPSLLGSIKIFREFLFPVSSFYIVETFAFFGVMLYLFIIGVKTDLSLIRKSGKRAVAIGVCAFSMPLVLNFVLGLFLSHFVPMEPDLHESIPWIASFQATSSFHVIVCLLSDLKLMNSDLGRLAISSSMISGVCSWFWAIIVFTGKHGVNVKPKTLFLMILFLIIMVIITVCIFRPIILWMIKRTGNAKSVRESHICTIFIMILFSALYGEYFGQHFLFGPMILGMVIPDGPPLGSALVNKLEMFVSSIILPIYFVVSAANIDFSAISLRNLAIIEFLAAFALIWKVAGVMAPSLYCKMPITDALYLGLILSNQGIMEILVLERAKSIELLDSQSYSIMVLSIVVFTGIIAPIVKFLYKPSKKYTVGGLLTIQHANPNAELRILACLHYQEHTHSILHLFEASYPHPRAPISFYVVHLVDLAGRSAPVLMAHHPGPKNPLNSNESDHIINALRFFEYENRGNVIVYPFTAISPYVSMHNDVCSLAAEKRVSLVVVLFHKHPAIHVSEVEANAIRSVNQNIINKSPCSVGILIDRGAMNCTSSILSCANVYRIGVIFLGGPDDREALVYAARMAKHPNICLTLVRFVDDYTGKAKTNDTEQDLIVINRYTDAQMKNKRCFYQEESVKDSMGFLSVIRSMESFFDLILVGRRHDEDSPLLAGLQDWNEFPELGCVGDMLVSLDSLSEVSVLVVQQAMLGEEKMDYTENIRQVSSTVLLDIPRNDARVNPHHGLHEVSSSYVIMGGR</sequence>
<keyword evidence="8 10" id="KW-0472">Membrane</keyword>
<feature type="transmembrane region" description="Helical" evidence="10">
    <location>
        <begin position="196"/>
        <end position="217"/>
    </location>
</feature>
<keyword evidence="4 10" id="KW-0812">Transmembrane</keyword>
<protein>
    <recommendedName>
        <fullName evidence="16">Cation/H+ exchanger domain-containing protein</fullName>
    </recommendedName>
</protein>
<keyword evidence="5" id="KW-0630">Potassium</keyword>
<feature type="domain" description="Cation/H(+) antiporter central" evidence="12">
    <location>
        <begin position="484"/>
        <end position="609"/>
    </location>
</feature>
<dbReference type="GO" id="GO:1902600">
    <property type="term" value="P:proton transmembrane transport"/>
    <property type="evidence" value="ECO:0007669"/>
    <property type="project" value="InterPro"/>
</dbReference>
<dbReference type="Pfam" id="PF23256">
    <property type="entry name" value="CHX17_2nd"/>
    <property type="match status" value="1"/>
</dbReference>
<dbReference type="Pfam" id="PF00999">
    <property type="entry name" value="Na_H_Exchanger"/>
    <property type="match status" value="1"/>
</dbReference>
<feature type="domain" description="Cation/H+ exchanger transmembrane" evidence="11">
    <location>
        <begin position="47"/>
        <end position="427"/>
    </location>
</feature>
<evidence type="ECO:0000259" key="12">
    <source>
        <dbReference type="Pfam" id="PF23256"/>
    </source>
</evidence>
<evidence type="ECO:0000259" key="13">
    <source>
        <dbReference type="Pfam" id="PF23259"/>
    </source>
</evidence>
<evidence type="ECO:0008006" key="16">
    <source>
        <dbReference type="Google" id="ProtNLM"/>
    </source>
</evidence>
<dbReference type="AlphaFoldDB" id="A0AAV6WUL5"/>
<dbReference type="Proteomes" id="UP000826271">
    <property type="component" value="Unassembled WGS sequence"/>
</dbReference>
<keyword evidence="15" id="KW-1185">Reference proteome</keyword>
<dbReference type="Pfam" id="PF23259">
    <property type="entry name" value="CHX17_C"/>
    <property type="match status" value="1"/>
</dbReference>
<dbReference type="GO" id="GO:0012505">
    <property type="term" value="C:endomembrane system"/>
    <property type="evidence" value="ECO:0007669"/>
    <property type="project" value="TreeGrafter"/>
</dbReference>
<evidence type="ECO:0000256" key="10">
    <source>
        <dbReference type="SAM" id="Phobius"/>
    </source>
</evidence>
<evidence type="ECO:0000256" key="8">
    <source>
        <dbReference type="ARBA" id="ARBA00023136"/>
    </source>
</evidence>
<keyword evidence="6 10" id="KW-1133">Transmembrane helix</keyword>
<dbReference type="InterPro" id="IPR038770">
    <property type="entry name" value="Na+/solute_symporter_sf"/>
</dbReference>